<feature type="chain" id="PRO_5009213411" description="DUF4179 domain-containing protein" evidence="1">
    <location>
        <begin position="20"/>
        <end position="95"/>
    </location>
</feature>
<evidence type="ECO:0008006" key="4">
    <source>
        <dbReference type="Google" id="ProtNLM"/>
    </source>
</evidence>
<dbReference type="EMBL" id="MKQS01000005">
    <property type="protein sequence ID" value="OFE44205.1"/>
    <property type="molecule type" value="Genomic_DNA"/>
</dbReference>
<comment type="caution">
    <text evidence="2">The sequence shown here is derived from an EMBL/GenBank/DDBJ whole genome shotgun (WGS) entry which is preliminary data.</text>
</comment>
<name>A0A1E8E3F6_9GAMM</name>
<gene>
    <name evidence="2" type="ORF">BJN41_02945</name>
</gene>
<evidence type="ECO:0000313" key="2">
    <source>
        <dbReference type="EMBL" id="OFE44205.1"/>
    </source>
</evidence>
<dbReference type="AlphaFoldDB" id="A0A1E8E3F6"/>
<dbReference type="RefSeq" id="WP_070153565.1">
    <property type="nucleotide sequence ID" value="NZ_MKQS01000005.1"/>
</dbReference>
<sequence>MKSKLICAALLTLSTVSHSAVIKSTESKTHLTAEKGSLIEKAITQQKQADKQKFESNNDLKVLTSINLAPTQNFFALQNQRFSRFVQALFPQGNS</sequence>
<protein>
    <recommendedName>
        <fullName evidence="4">DUF4179 domain-containing protein</fullName>
    </recommendedName>
</protein>
<feature type="signal peptide" evidence="1">
    <location>
        <begin position="1"/>
        <end position="19"/>
    </location>
</feature>
<keyword evidence="1" id="KW-0732">Signal</keyword>
<dbReference type="Proteomes" id="UP000186931">
    <property type="component" value="Unassembled WGS sequence"/>
</dbReference>
<organism evidence="2 3">
    <name type="scientific">Acinetobacter towneri</name>
    <dbReference type="NCBI Taxonomy" id="202956"/>
    <lineage>
        <taxon>Bacteria</taxon>
        <taxon>Pseudomonadati</taxon>
        <taxon>Pseudomonadota</taxon>
        <taxon>Gammaproteobacteria</taxon>
        <taxon>Moraxellales</taxon>
        <taxon>Moraxellaceae</taxon>
        <taxon>Acinetobacter</taxon>
    </lineage>
</organism>
<dbReference type="STRING" id="202956.BJN41_02945"/>
<dbReference type="eggNOG" id="ENOG5031RFC">
    <property type="taxonomic scope" value="Bacteria"/>
</dbReference>
<evidence type="ECO:0000256" key="1">
    <source>
        <dbReference type="SAM" id="SignalP"/>
    </source>
</evidence>
<reference evidence="2 3" key="1">
    <citation type="submission" date="2016-10" db="EMBL/GenBank/DDBJ databases">
        <title>Genome of airborne Acinetobacter sp. 5-2Ac02 in the hospital environment: Species near to Acinetobacter towneri.</title>
        <authorList>
            <person name="Barbosa B."/>
            <person name="Fernandez-Garcia L."/>
            <person name="Gato E."/>
            <person name="Leao R."/>
            <person name="Albano R."/>
            <person name="Fernandez B."/>
            <person name="Fernandez-Cuenca F."/>
            <person name="Marques E."/>
            <person name="Tomas M."/>
        </authorList>
    </citation>
    <scope>NUCLEOTIDE SEQUENCE [LARGE SCALE GENOMIC DNA]</scope>
    <source>
        <strain evidence="2 3">5-2Ac02</strain>
    </source>
</reference>
<accession>A0A1E8E3F6</accession>
<proteinExistence type="predicted"/>
<evidence type="ECO:0000313" key="3">
    <source>
        <dbReference type="Proteomes" id="UP000186931"/>
    </source>
</evidence>